<dbReference type="Gene3D" id="1.10.600.10">
    <property type="entry name" value="Farnesyl Diphosphate Synthase"/>
    <property type="match status" value="1"/>
</dbReference>
<dbReference type="EMBL" id="JACAQD010000011">
    <property type="protein sequence ID" value="NWC32686.1"/>
    <property type="molecule type" value="Genomic_DNA"/>
</dbReference>
<organism evidence="2 3">
    <name type="scientific">Pseudomonas gingeri</name>
    <dbReference type="NCBI Taxonomy" id="117681"/>
    <lineage>
        <taxon>Bacteria</taxon>
        <taxon>Pseudomonadati</taxon>
        <taxon>Pseudomonadota</taxon>
        <taxon>Gammaproteobacteria</taxon>
        <taxon>Pseudomonadales</taxon>
        <taxon>Pseudomonadaceae</taxon>
        <taxon>Pseudomonas</taxon>
    </lineage>
</organism>
<keyword evidence="1" id="KW-0460">Magnesium</keyword>
<dbReference type="EC" id="4.2.3.-" evidence="1"/>
<evidence type="ECO:0000313" key="2">
    <source>
        <dbReference type="EMBL" id="NWC32686.1"/>
    </source>
</evidence>
<dbReference type="AlphaFoldDB" id="A0A7Y7YBD0"/>
<reference evidence="2 3" key="1">
    <citation type="submission" date="2020-04" db="EMBL/GenBank/DDBJ databases">
        <title>Molecular characterization of pseudomonads from Agaricus bisporus reveal novel blotch 2 pathogens in Western Europe.</title>
        <authorList>
            <person name="Taparia T."/>
            <person name="Krijger M."/>
            <person name="Haynes E."/>
            <person name="Elpinstone J.G."/>
            <person name="Noble R."/>
            <person name="Van Der Wolf J."/>
        </authorList>
    </citation>
    <scope>NUCLEOTIDE SEQUENCE [LARGE SCALE GENOMIC DNA]</scope>
    <source>
        <strain evidence="2 3">IPO3737</strain>
    </source>
</reference>
<comment type="caution">
    <text evidence="2">The sequence shown here is derived from an EMBL/GenBank/DDBJ whole genome shotgun (WGS) entry which is preliminary data.</text>
</comment>
<dbReference type="GO" id="GO:0010333">
    <property type="term" value="F:terpene synthase activity"/>
    <property type="evidence" value="ECO:0007669"/>
    <property type="project" value="InterPro"/>
</dbReference>
<dbReference type="Proteomes" id="UP000520592">
    <property type="component" value="Unassembled WGS sequence"/>
</dbReference>
<name>A0A7Y7YBD0_9PSED</name>
<accession>A0A7Y7YBD0</accession>
<dbReference type="PANTHER" id="PTHR35201:SF4">
    <property type="entry name" value="BETA-PINACENE SYNTHASE-RELATED"/>
    <property type="match status" value="1"/>
</dbReference>
<protein>
    <recommendedName>
        <fullName evidence="1">Terpene synthase</fullName>
        <ecNumber evidence="1">4.2.3.-</ecNumber>
    </recommendedName>
</protein>
<dbReference type="SUPFAM" id="SSF48576">
    <property type="entry name" value="Terpenoid synthases"/>
    <property type="match status" value="1"/>
</dbReference>
<keyword evidence="1" id="KW-0456">Lyase</keyword>
<proteinExistence type="inferred from homology"/>
<dbReference type="PANTHER" id="PTHR35201">
    <property type="entry name" value="TERPENE SYNTHASE"/>
    <property type="match status" value="1"/>
</dbReference>
<evidence type="ECO:0000313" key="3">
    <source>
        <dbReference type="Proteomes" id="UP000520592"/>
    </source>
</evidence>
<dbReference type="SFLD" id="SFLDG01020">
    <property type="entry name" value="Terpene_Cyclase_Like_2"/>
    <property type="match status" value="1"/>
</dbReference>
<dbReference type="SFLD" id="SFLDS00005">
    <property type="entry name" value="Isoprenoid_Synthase_Type_I"/>
    <property type="match status" value="1"/>
</dbReference>
<keyword evidence="1" id="KW-0479">Metal-binding</keyword>
<comment type="similarity">
    <text evidence="1">Belongs to the terpene synthase family.</text>
</comment>
<sequence>MINLIRWIFLLDDALDQGALRNRVGEAETLLARLFSLFSADQGVPPATPGLEQAGVALVAAIGSALSPQGQRRFIADIRAYFDAVLKEIEARASGEPLDLLAFAEVRRYTGATHLLFSAGESAQHAELPDAFCRSWPFQILQDSASDVVVLVNDIFSYGKESHYDEINNYVVVCQHHLGLSLQAAMVFVNDLSSARLQAFEQARARLPLFIERQQYPHTQRAAIERYIDMLESWMSGNLAWSLQVPRYNDVHARPGANR</sequence>
<dbReference type="InterPro" id="IPR034686">
    <property type="entry name" value="Terpene_cyclase-like_2"/>
</dbReference>
<comment type="cofactor">
    <cofactor evidence="1">
        <name>Mg(2+)</name>
        <dbReference type="ChEBI" id="CHEBI:18420"/>
    </cofactor>
</comment>
<dbReference type="RefSeq" id="WP_177056953.1">
    <property type="nucleotide sequence ID" value="NZ_JACAPS010000011.1"/>
</dbReference>
<dbReference type="GO" id="GO:0046872">
    <property type="term" value="F:metal ion binding"/>
    <property type="evidence" value="ECO:0007669"/>
    <property type="project" value="UniProtKB-KW"/>
</dbReference>
<dbReference type="InterPro" id="IPR008949">
    <property type="entry name" value="Isoprenoid_synthase_dom_sf"/>
</dbReference>
<dbReference type="Pfam" id="PF19086">
    <property type="entry name" value="Terpene_syn_C_2"/>
    <property type="match status" value="1"/>
</dbReference>
<gene>
    <name evidence="2" type="ORF">HX876_09800</name>
</gene>
<evidence type="ECO:0000256" key="1">
    <source>
        <dbReference type="RuleBase" id="RU366034"/>
    </source>
</evidence>